<name>A0A5D3YN12_9BACT</name>
<dbReference type="HAMAP" id="MF_00073">
    <property type="entry name" value="NusB"/>
    <property type="match status" value="1"/>
</dbReference>
<dbReference type="InterPro" id="IPR006027">
    <property type="entry name" value="NusB_RsmB_TIM44"/>
</dbReference>
<dbReference type="Gene3D" id="1.10.940.10">
    <property type="entry name" value="NusB-like"/>
    <property type="match status" value="1"/>
</dbReference>
<dbReference type="SUPFAM" id="SSF48013">
    <property type="entry name" value="NusB-like"/>
    <property type="match status" value="1"/>
</dbReference>
<dbReference type="InterPro" id="IPR011605">
    <property type="entry name" value="NusB_fam"/>
</dbReference>
<feature type="domain" description="NusB/RsmB/TIM44" evidence="7">
    <location>
        <begin position="5"/>
        <end position="131"/>
    </location>
</feature>
<keyword evidence="3 6" id="KW-0694">RNA-binding</keyword>
<evidence type="ECO:0000256" key="6">
    <source>
        <dbReference type="HAMAP-Rule" id="MF_00073"/>
    </source>
</evidence>
<evidence type="ECO:0000256" key="5">
    <source>
        <dbReference type="ARBA" id="ARBA00023163"/>
    </source>
</evidence>
<evidence type="ECO:0000313" key="9">
    <source>
        <dbReference type="Proteomes" id="UP000324595"/>
    </source>
</evidence>
<dbReference type="PANTHER" id="PTHR11078">
    <property type="entry name" value="N UTILIZATION SUBSTANCE PROTEIN B-RELATED"/>
    <property type="match status" value="1"/>
</dbReference>
<organism evidence="8 9">
    <name type="scientific">Fodinibius salinus</name>
    <dbReference type="NCBI Taxonomy" id="860790"/>
    <lineage>
        <taxon>Bacteria</taxon>
        <taxon>Pseudomonadati</taxon>
        <taxon>Balneolota</taxon>
        <taxon>Balneolia</taxon>
        <taxon>Balneolales</taxon>
        <taxon>Balneolaceae</taxon>
        <taxon>Fodinibius</taxon>
    </lineage>
</organism>
<dbReference type="InterPro" id="IPR035926">
    <property type="entry name" value="NusB-like_sf"/>
</dbReference>
<evidence type="ECO:0000259" key="7">
    <source>
        <dbReference type="Pfam" id="PF01029"/>
    </source>
</evidence>
<keyword evidence="4 6" id="KW-0805">Transcription regulation</keyword>
<proteinExistence type="inferred from homology"/>
<dbReference type="PANTHER" id="PTHR11078:SF3">
    <property type="entry name" value="ANTITERMINATION NUSB DOMAIN-CONTAINING PROTEIN"/>
    <property type="match status" value="1"/>
</dbReference>
<keyword evidence="9" id="KW-1185">Reference proteome</keyword>
<gene>
    <name evidence="6" type="primary">nusB</name>
    <name evidence="8" type="ORF">LX73_0551</name>
</gene>
<evidence type="ECO:0000256" key="1">
    <source>
        <dbReference type="ARBA" id="ARBA00005952"/>
    </source>
</evidence>
<dbReference type="Proteomes" id="UP000324595">
    <property type="component" value="Unassembled WGS sequence"/>
</dbReference>
<dbReference type="AlphaFoldDB" id="A0A5D3YN12"/>
<evidence type="ECO:0000256" key="2">
    <source>
        <dbReference type="ARBA" id="ARBA00022814"/>
    </source>
</evidence>
<evidence type="ECO:0000256" key="4">
    <source>
        <dbReference type="ARBA" id="ARBA00023015"/>
    </source>
</evidence>
<sequence length="154" mass="17809">MAQRRQAREAVLQALYADEFGNGKWKNIIQSVIKPRITDDKKTFKFAERLFLKAVNNKPDVDEIIKSHINNWRIERLNAIDRQVIRMAITEFLFFEQIPTKVSMNEAIELAKKYSTKKSSNFVNGILDSALKQLNEDGRIVKKGRGLIETSLNK</sequence>
<dbReference type="GO" id="GO:0003723">
    <property type="term" value="F:RNA binding"/>
    <property type="evidence" value="ECO:0007669"/>
    <property type="project" value="UniProtKB-UniRule"/>
</dbReference>
<dbReference type="Pfam" id="PF01029">
    <property type="entry name" value="NusB"/>
    <property type="match status" value="1"/>
</dbReference>
<keyword evidence="2 6" id="KW-0889">Transcription antitermination</keyword>
<dbReference type="EMBL" id="VNHY01000001">
    <property type="protein sequence ID" value="TYP95254.1"/>
    <property type="molecule type" value="Genomic_DNA"/>
</dbReference>
<comment type="similarity">
    <text evidence="1 6">Belongs to the NusB family.</text>
</comment>
<dbReference type="OrthoDB" id="9787568at2"/>
<dbReference type="GO" id="GO:0031564">
    <property type="term" value="P:transcription antitermination"/>
    <property type="evidence" value="ECO:0007669"/>
    <property type="project" value="UniProtKB-KW"/>
</dbReference>
<keyword evidence="5 6" id="KW-0804">Transcription</keyword>
<protein>
    <recommendedName>
        <fullName evidence="6">Transcription antitermination protein NusB</fullName>
    </recommendedName>
    <alternativeName>
        <fullName evidence="6">Antitermination factor NusB</fullName>
    </alternativeName>
</protein>
<accession>A0A5D3YN12</accession>
<comment type="caution">
    <text evidence="8">The sequence shown here is derived from an EMBL/GenBank/DDBJ whole genome shotgun (WGS) entry which is preliminary data.</text>
</comment>
<comment type="function">
    <text evidence="6">Involved in transcription antitermination. Required for transcription of ribosomal RNA (rRNA) genes. Binds specifically to the boxA antiterminator sequence of the ribosomal RNA (rrn) operons.</text>
</comment>
<dbReference type="NCBIfam" id="TIGR01951">
    <property type="entry name" value="nusB"/>
    <property type="match status" value="1"/>
</dbReference>
<evidence type="ECO:0000313" key="8">
    <source>
        <dbReference type="EMBL" id="TYP95254.1"/>
    </source>
</evidence>
<dbReference type="RefSeq" id="WP_148897930.1">
    <property type="nucleotide sequence ID" value="NZ_VNHY01000001.1"/>
</dbReference>
<dbReference type="GO" id="GO:0006353">
    <property type="term" value="P:DNA-templated transcription termination"/>
    <property type="evidence" value="ECO:0007669"/>
    <property type="project" value="UniProtKB-UniRule"/>
</dbReference>
<evidence type="ECO:0000256" key="3">
    <source>
        <dbReference type="ARBA" id="ARBA00022884"/>
    </source>
</evidence>
<dbReference type="GO" id="GO:0005829">
    <property type="term" value="C:cytosol"/>
    <property type="evidence" value="ECO:0007669"/>
    <property type="project" value="TreeGrafter"/>
</dbReference>
<reference evidence="8 9" key="1">
    <citation type="submission" date="2019-07" db="EMBL/GenBank/DDBJ databases">
        <title>Genomic Encyclopedia of Archaeal and Bacterial Type Strains, Phase II (KMG-II): from individual species to whole genera.</title>
        <authorList>
            <person name="Goeker M."/>
        </authorList>
    </citation>
    <scope>NUCLEOTIDE SEQUENCE [LARGE SCALE GENOMIC DNA]</scope>
    <source>
        <strain evidence="8 9">DSM 21935</strain>
    </source>
</reference>